<dbReference type="InterPro" id="IPR043502">
    <property type="entry name" value="DNA/RNA_pol_sf"/>
</dbReference>
<evidence type="ECO:0000313" key="4">
    <source>
        <dbReference type="RefSeq" id="XP_056685840.1"/>
    </source>
</evidence>
<reference evidence="4" key="2">
    <citation type="submission" date="2025-08" db="UniProtKB">
        <authorList>
            <consortium name="RefSeq"/>
        </authorList>
    </citation>
    <scope>IDENTIFICATION</scope>
    <source>
        <tissue evidence="4">Leaf</tissue>
    </source>
</reference>
<dbReference type="PANTHER" id="PTHR11439:SF462">
    <property type="match status" value="1"/>
</dbReference>
<sequence length="379" mass="42463">MLQSARRDQLQSARSNQLQSPSLDQLQSSADQVSAQQHGTSAGHLSEGEMIGEGSDADGTYQLGVEGNKHDGSDVLSEEENYIAALTEGNEPKTFKEAKKYEDWRNAMRTEIEALKEQGTWTLESLPEAKMATVRTFLAVAAVKNREGKLQLSVLIYVDDMIIAGNGTFALQSFKSYLSECFKMKDLGALKYFLGLKVARSKHDFYICQRKYALDIISETGLLGAKPADFPMKQNYKLALAEGNEMADGEKYRRLVGHLIYLAVTRPNLAYSVHILSQFMQAPKEEHWEATLRVVRYLKKCSGQGILLRSDSELRLEGGVTQIGPRCPLTRRSLTGWFVLLGMCPMSWKTKKQHTVSRSSAEVEYLLMAALTCELKWLK</sequence>
<feature type="domain" description="Reverse transcriptase Ty1/copia-type" evidence="2">
    <location>
        <begin position="147"/>
        <end position="233"/>
    </location>
</feature>
<dbReference type="InterPro" id="IPR013103">
    <property type="entry name" value="RVT_2"/>
</dbReference>
<name>A0ABM3QR69_SPIOL</name>
<dbReference type="RefSeq" id="XP_056685840.1">
    <property type="nucleotide sequence ID" value="XM_056829862.1"/>
</dbReference>
<accession>A0ABM3QR69</accession>
<gene>
    <name evidence="4" type="primary">LOC130461690</name>
</gene>
<dbReference type="PANTHER" id="PTHR11439">
    <property type="entry name" value="GAG-POL-RELATED RETROTRANSPOSON"/>
    <property type="match status" value="1"/>
</dbReference>
<dbReference type="SUPFAM" id="SSF56672">
    <property type="entry name" value="DNA/RNA polymerases"/>
    <property type="match status" value="1"/>
</dbReference>
<organism evidence="3 4">
    <name type="scientific">Spinacia oleracea</name>
    <name type="common">Spinach</name>
    <dbReference type="NCBI Taxonomy" id="3562"/>
    <lineage>
        <taxon>Eukaryota</taxon>
        <taxon>Viridiplantae</taxon>
        <taxon>Streptophyta</taxon>
        <taxon>Embryophyta</taxon>
        <taxon>Tracheophyta</taxon>
        <taxon>Spermatophyta</taxon>
        <taxon>Magnoliopsida</taxon>
        <taxon>eudicotyledons</taxon>
        <taxon>Gunneridae</taxon>
        <taxon>Pentapetalae</taxon>
        <taxon>Caryophyllales</taxon>
        <taxon>Chenopodiaceae</taxon>
        <taxon>Chenopodioideae</taxon>
        <taxon>Anserineae</taxon>
        <taxon>Spinacia</taxon>
    </lineage>
</organism>
<keyword evidence="3" id="KW-1185">Reference proteome</keyword>
<evidence type="ECO:0000313" key="3">
    <source>
        <dbReference type="Proteomes" id="UP000813463"/>
    </source>
</evidence>
<protein>
    <submittedName>
        <fullName evidence="4">Uncharacterized mitochondrial protein AtMg00810-like</fullName>
    </submittedName>
</protein>
<reference evidence="3" key="1">
    <citation type="journal article" date="2021" name="Nat. Commun.">
        <title>Genomic analyses provide insights into spinach domestication and the genetic basis of agronomic traits.</title>
        <authorList>
            <person name="Cai X."/>
            <person name="Sun X."/>
            <person name="Xu C."/>
            <person name="Sun H."/>
            <person name="Wang X."/>
            <person name="Ge C."/>
            <person name="Zhang Z."/>
            <person name="Wang Q."/>
            <person name="Fei Z."/>
            <person name="Jiao C."/>
            <person name="Wang Q."/>
        </authorList>
    </citation>
    <scope>NUCLEOTIDE SEQUENCE [LARGE SCALE GENOMIC DNA]</scope>
    <source>
        <strain evidence="3">cv. Varoflay</strain>
    </source>
</reference>
<evidence type="ECO:0000259" key="2">
    <source>
        <dbReference type="Pfam" id="PF07727"/>
    </source>
</evidence>
<feature type="compositionally biased region" description="Low complexity" evidence="1">
    <location>
        <begin position="15"/>
        <end position="37"/>
    </location>
</feature>
<evidence type="ECO:0000256" key="1">
    <source>
        <dbReference type="SAM" id="MobiDB-lite"/>
    </source>
</evidence>
<proteinExistence type="predicted"/>
<dbReference type="Pfam" id="PF07727">
    <property type="entry name" value="RVT_2"/>
    <property type="match status" value="1"/>
</dbReference>
<dbReference type="CDD" id="cd09272">
    <property type="entry name" value="RNase_HI_RT_Ty1"/>
    <property type="match status" value="1"/>
</dbReference>
<dbReference type="Proteomes" id="UP000813463">
    <property type="component" value="Chromosome 5"/>
</dbReference>
<feature type="region of interest" description="Disordered" evidence="1">
    <location>
        <begin position="1"/>
        <end position="73"/>
    </location>
</feature>
<dbReference type="GeneID" id="130461690"/>